<protein>
    <submittedName>
        <fullName evidence="1">Uncharacterized protein</fullName>
    </submittedName>
</protein>
<organism evidence="1 2">
    <name type="scientific">Desulfobacter latus</name>
    <dbReference type="NCBI Taxonomy" id="2292"/>
    <lineage>
        <taxon>Bacteria</taxon>
        <taxon>Pseudomonadati</taxon>
        <taxon>Thermodesulfobacteriota</taxon>
        <taxon>Desulfobacteria</taxon>
        <taxon>Desulfobacterales</taxon>
        <taxon>Desulfobacteraceae</taxon>
        <taxon>Desulfobacter</taxon>
    </lineage>
</organism>
<evidence type="ECO:0000313" key="2">
    <source>
        <dbReference type="Proteomes" id="UP000553343"/>
    </source>
</evidence>
<sequence>MPHFMNYKELSLRKEEFFKNLLKNQIELLWEEIVFRRVVKDGLEEDRAIEIANEQVGKTVKERLENAQNGNLDRLQGFLEKQTQSRLKKLVKSQIAIMPEESVLLPSLDIISDSEIDYGGSFDFEEFSCERNPENCLFDEYAFIVDYYNFDFLERKVKNYVLSLQHKPLLQLDHSFDPPFDNSGRVIESNYLIDLNVFTKICELYPLYNGNSRASYLSGCGLFWDTVREDCEEIINSFIYDLHNLTNKETLITRLKEIDYDDFNDQTEDDREDVIKEFICESALDHYLLVKFGKMSISSFCFL</sequence>
<reference evidence="1 2" key="1">
    <citation type="submission" date="2020-06" db="EMBL/GenBank/DDBJ databases">
        <title>High-quality draft genome of sulfate reducer Desulfobacter latus type strain AcrS2 isolated from marine sediment.</title>
        <authorList>
            <person name="Hoppe M."/>
            <person name="Larsen C.K."/>
            <person name="Marshall I.P.G."/>
            <person name="Schramm A."/>
            <person name="Marietou A.G."/>
        </authorList>
    </citation>
    <scope>NUCLEOTIDE SEQUENCE [LARGE SCALE GENOMIC DNA]</scope>
    <source>
        <strain evidence="1 2">AcRS2</strain>
    </source>
</reference>
<dbReference type="Proteomes" id="UP000553343">
    <property type="component" value="Unassembled WGS sequence"/>
</dbReference>
<dbReference type="EMBL" id="JACADJ010000063">
    <property type="protein sequence ID" value="NWH06218.1"/>
    <property type="molecule type" value="Genomic_DNA"/>
</dbReference>
<keyword evidence="2" id="KW-1185">Reference proteome</keyword>
<accession>A0A850TBZ6</accession>
<dbReference type="RefSeq" id="WP_178367669.1">
    <property type="nucleotide sequence ID" value="NZ_JACADJ010000063.1"/>
</dbReference>
<comment type="caution">
    <text evidence="1">The sequence shown here is derived from an EMBL/GenBank/DDBJ whole genome shotgun (WGS) entry which is preliminary data.</text>
</comment>
<evidence type="ECO:0000313" key="1">
    <source>
        <dbReference type="EMBL" id="NWH06218.1"/>
    </source>
</evidence>
<gene>
    <name evidence="1" type="ORF">HXW94_14710</name>
</gene>
<proteinExistence type="predicted"/>
<dbReference type="AlphaFoldDB" id="A0A850TBZ6"/>
<name>A0A850TBZ6_9BACT</name>